<organism evidence="5 6">
    <name type="scientific">Strongyloides venezuelensis</name>
    <name type="common">Threadworm</name>
    <dbReference type="NCBI Taxonomy" id="75913"/>
    <lineage>
        <taxon>Eukaryota</taxon>
        <taxon>Metazoa</taxon>
        <taxon>Ecdysozoa</taxon>
        <taxon>Nematoda</taxon>
        <taxon>Chromadorea</taxon>
        <taxon>Rhabditida</taxon>
        <taxon>Tylenchina</taxon>
        <taxon>Panagrolaimomorpha</taxon>
        <taxon>Strongyloidoidea</taxon>
        <taxon>Strongyloididae</taxon>
        <taxon>Strongyloides</taxon>
    </lineage>
</organism>
<dbReference type="EC" id="2.7.11.1" evidence="1"/>
<sequence>MSIKSTAPTSNTSKTSVTISPDDPTNLPDLTGRLLKDYVVITKIDEGGFGSVYLARKYKKKKVQIDPNFDISSIPENELKEYCVVKAESNFTEGGCGLKMEVIILKKIAADFGNSEQFGKIFVANRRSKYSYIFMTLLGKSLKQLLKLVPNNKFTDGTWARVAIQSLYAIKQLHEIGFIHRDLKPANFVIGHMNDSMRCRFIHLIDFGLARQYIIKDDKGKVKYRQPRKRVDFRGTERYCSMTMHYDKEQMRVDDIWSLLFTLTELRTELPWSNVSNDELEEVKKNYLSTCIIKLLPSELEKPIKNLDIISYKTPENRPNYEEIYKGLVDCLKNSGYTFDDKYDWEEEINKNAPSMVKTSQYSSYYSYGSLEDDVIAWFDMIPQIIGCTIGLILNVIIIIKIKNDTMKSVSSKKNSTNEVALTINIIFHTIMPLISTFVLPWFDTVPQIIGCIAGIILNLIILNRIWKHQKTMRNKSTISKNDKALTLNTLFQTIMPFLLIISYNLYFNVLIEYGFQSNTFRLFLKYTEMIYLPCCPLSSIFFIEVYRNEFINFFCPNRELFKKSTNSMTSNRLTNKSTL</sequence>
<evidence type="ECO:0000259" key="4">
    <source>
        <dbReference type="PROSITE" id="PS50011"/>
    </source>
</evidence>
<evidence type="ECO:0000256" key="2">
    <source>
        <dbReference type="SAM" id="MobiDB-lite"/>
    </source>
</evidence>
<dbReference type="PANTHER" id="PTHR11909">
    <property type="entry name" value="CASEIN KINASE-RELATED"/>
    <property type="match status" value="1"/>
</dbReference>
<dbReference type="PROSITE" id="PS00108">
    <property type="entry name" value="PROTEIN_KINASE_ST"/>
    <property type="match status" value="1"/>
</dbReference>
<dbReference type="WBParaSite" id="SVE_0585800.1">
    <property type="protein sequence ID" value="SVE_0585800.1"/>
    <property type="gene ID" value="SVE_0585800"/>
</dbReference>
<accession>A0A0K0FAK3</accession>
<reference evidence="6" key="2">
    <citation type="submission" date="2015-08" db="UniProtKB">
        <authorList>
            <consortium name="WormBaseParasite"/>
        </authorList>
    </citation>
    <scope>IDENTIFICATION</scope>
</reference>
<evidence type="ECO:0000313" key="6">
    <source>
        <dbReference type="WBParaSite" id="SVE_0585800.1"/>
    </source>
</evidence>
<feature type="region of interest" description="Disordered" evidence="2">
    <location>
        <begin position="1"/>
        <end position="24"/>
    </location>
</feature>
<evidence type="ECO:0000313" key="5">
    <source>
        <dbReference type="Proteomes" id="UP000035680"/>
    </source>
</evidence>
<dbReference type="SMART" id="SM00220">
    <property type="entry name" value="S_TKc"/>
    <property type="match status" value="1"/>
</dbReference>
<keyword evidence="3" id="KW-0472">Membrane</keyword>
<feature type="compositionally biased region" description="Polar residues" evidence="2">
    <location>
        <begin position="1"/>
        <end position="19"/>
    </location>
</feature>
<keyword evidence="3" id="KW-0812">Transmembrane</keyword>
<name>A0A0K0FAK3_STRVS</name>
<proteinExistence type="predicted"/>
<evidence type="ECO:0000256" key="3">
    <source>
        <dbReference type="SAM" id="Phobius"/>
    </source>
</evidence>
<reference evidence="5" key="1">
    <citation type="submission" date="2014-07" db="EMBL/GenBank/DDBJ databases">
        <authorList>
            <person name="Martin A.A"/>
            <person name="De Silva N."/>
        </authorList>
    </citation>
    <scope>NUCLEOTIDE SEQUENCE</scope>
</reference>
<dbReference type="GO" id="GO:0005524">
    <property type="term" value="F:ATP binding"/>
    <property type="evidence" value="ECO:0007669"/>
    <property type="project" value="InterPro"/>
</dbReference>
<protein>
    <recommendedName>
        <fullName evidence="1">non-specific serine/threonine protein kinase</fullName>
        <ecNumber evidence="1">2.7.11.1</ecNumber>
    </recommendedName>
</protein>
<keyword evidence="5" id="KW-1185">Reference proteome</keyword>
<dbReference type="Pfam" id="PF00069">
    <property type="entry name" value="Pkinase"/>
    <property type="match status" value="1"/>
</dbReference>
<dbReference type="PROSITE" id="PS50011">
    <property type="entry name" value="PROTEIN_KINASE_DOM"/>
    <property type="match status" value="1"/>
</dbReference>
<dbReference type="GO" id="GO:0004674">
    <property type="term" value="F:protein serine/threonine kinase activity"/>
    <property type="evidence" value="ECO:0007669"/>
    <property type="project" value="UniProtKB-EC"/>
</dbReference>
<dbReference type="InterPro" id="IPR000719">
    <property type="entry name" value="Prot_kinase_dom"/>
</dbReference>
<dbReference type="SUPFAM" id="SSF56112">
    <property type="entry name" value="Protein kinase-like (PK-like)"/>
    <property type="match status" value="1"/>
</dbReference>
<feature type="transmembrane region" description="Helical" evidence="3">
    <location>
        <begin position="530"/>
        <end position="547"/>
    </location>
</feature>
<dbReference type="InterPro" id="IPR011009">
    <property type="entry name" value="Kinase-like_dom_sf"/>
</dbReference>
<dbReference type="Proteomes" id="UP000035680">
    <property type="component" value="Unassembled WGS sequence"/>
</dbReference>
<feature type="transmembrane region" description="Helical" evidence="3">
    <location>
        <begin position="448"/>
        <end position="467"/>
    </location>
</feature>
<dbReference type="InterPro" id="IPR008271">
    <property type="entry name" value="Ser/Thr_kinase_AS"/>
</dbReference>
<feature type="transmembrane region" description="Helical" evidence="3">
    <location>
        <begin position="420"/>
        <end position="442"/>
    </location>
</feature>
<dbReference type="InterPro" id="IPR050235">
    <property type="entry name" value="CK1_Ser-Thr_kinase"/>
</dbReference>
<keyword evidence="3" id="KW-1133">Transmembrane helix</keyword>
<dbReference type="STRING" id="75913.A0A0K0FAK3"/>
<dbReference type="AlphaFoldDB" id="A0A0K0FAK3"/>
<feature type="transmembrane region" description="Helical" evidence="3">
    <location>
        <begin position="381"/>
        <end position="400"/>
    </location>
</feature>
<evidence type="ECO:0000256" key="1">
    <source>
        <dbReference type="ARBA" id="ARBA00012513"/>
    </source>
</evidence>
<feature type="transmembrane region" description="Helical" evidence="3">
    <location>
        <begin position="488"/>
        <end position="510"/>
    </location>
</feature>
<feature type="domain" description="Protein kinase" evidence="4">
    <location>
        <begin position="38"/>
        <end position="332"/>
    </location>
</feature>
<dbReference type="Gene3D" id="1.10.510.10">
    <property type="entry name" value="Transferase(Phosphotransferase) domain 1"/>
    <property type="match status" value="1"/>
</dbReference>